<evidence type="ECO:0000256" key="1">
    <source>
        <dbReference type="SAM" id="MobiDB-lite"/>
    </source>
</evidence>
<protein>
    <submittedName>
        <fullName evidence="2">Uncharacterized protein</fullName>
    </submittedName>
</protein>
<gene>
    <name evidence="2" type="ORF">EVAR_55901_1</name>
</gene>
<evidence type="ECO:0000313" key="2">
    <source>
        <dbReference type="EMBL" id="GBP75994.1"/>
    </source>
</evidence>
<proteinExistence type="predicted"/>
<name>A0A4C1YLW0_EUMVA</name>
<dbReference type="Proteomes" id="UP000299102">
    <property type="component" value="Unassembled WGS sequence"/>
</dbReference>
<feature type="compositionally biased region" description="Basic residues" evidence="1">
    <location>
        <begin position="44"/>
        <end position="55"/>
    </location>
</feature>
<accession>A0A4C1YLW0</accession>
<evidence type="ECO:0000313" key="3">
    <source>
        <dbReference type="Proteomes" id="UP000299102"/>
    </source>
</evidence>
<feature type="region of interest" description="Disordered" evidence="1">
    <location>
        <begin position="1"/>
        <end position="66"/>
    </location>
</feature>
<dbReference type="AlphaFoldDB" id="A0A4C1YLW0"/>
<keyword evidence="3" id="KW-1185">Reference proteome</keyword>
<sequence length="104" mass="11879">MISSGESARRQSAQRDAVTSRSRPQEQKARASRAIGQIGAGRPRATRIGRRHRAPAMHPRLVGRDSKHRYDSLSRLKIERISHYRTFANPISPAVVTWIRPWNE</sequence>
<organism evidence="2 3">
    <name type="scientific">Eumeta variegata</name>
    <name type="common">Bagworm moth</name>
    <name type="synonym">Eumeta japonica</name>
    <dbReference type="NCBI Taxonomy" id="151549"/>
    <lineage>
        <taxon>Eukaryota</taxon>
        <taxon>Metazoa</taxon>
        <taxon>Ecdysozoa</taxon>
        <taxon>Arthropoda</taxon>
        <taxon>Hexapoda</taxon>
        <taxon>Insecta</taxon>
        <taxon>Pterygota</taxon>
        <taxon>Neoptera</taxon>
        <taxon>Endopterygota</taxon>
        <taxon>Lepidoptera</taxon>
        <taxon>Glossata</taxon>
        <taxon>Ditrysia</taxon>
        <taxon>Tineoidea</taxon>
        <taxon>Psychidae</taxon>
        <taxon>Oiketicinae</taxon>
        <taxon>Eumeta</taxon>
    </lineage>
</organism>
<comment type="caution">
    <text evidence="2">The sequence shown here is derived from an EMBL/GenBank/DDBJ whole genome shotgun (WGS) entry which is preliminary data.</text>
</comment>
<dbReference type="EMBL" id="BGZK01001271">
    <property type="protein sequence ID" value="GBP75994.1"/>
    <property type="molecule type" value="Genomic_DNA"/>
</dbReference>
<reference evidence="2 3" key="1">
    <citation type="journal article" date="2019" name="Commun. Biol.">
        <title>The bagworm genome reveals a unique fibroin gene that provides high tensile strength.</title>
        <authorList>
            <person name="Kono N."/>
            <person name="Nakamura H."/>
            <person name="Ohtoshi R."/>
            <person name="Tomita M."/>
            <person name="Numata K."/>
            <person name="Arakawa K."/>
        </authorList>
    </citation>
    <scope>NUCLEOTIDE SEQUENCE [LARGE SCALE GENOMIC DNA]</scope>
</reference>